<name>A0A0D6M168_9BILA</name>
<dbReference type="AlphaFoldDB" id="A0A0D6M168"/>
<organism evidence="1 2">
    <name type="scientific">Ancylostoma ceylanicum</name>
    <dbReference type="NCBI Taxonomy" id="53326"/>
    <lineage>
        <taxon>Eukaryota</taxon>
        <taxon>Metazoa</taxon>
        <taxon>Ecdysozoa</taxon>
        <taxon>Nematoda</taxon>
        <taxon>Chromadorea</taxon>
        <taxon>Rhabditida</taxon>
        <taxon>Rhabditina</taxon>
        <taxon>Rhabditomorpha</taxon>
        <taxon>Strongyloidea</taxon>
        <taxon>Ancylostomatidae</taxon>
        <taxon>Ancylostomatinae</taxon>
        <taxon>Ancylostoma</taxon>
    </lineage>
</organism>
<evidence type="ECO:0000313" key="1">
    <source>
        <dbReference type="EMBL" id="EPB73652.1"/>
    </source>
</evidence>
<dbReference type="Proteomes" id="UP000054495">
    <property type="component" value="Unassembled WGS sequence"/>
</dbReference>
<evidence type="ECO:0000313" key="2">
    <source>
        <dbReference type="Proteomes" id="UP000054495"/>
    </source>
</evidence>
<proteinExistence type="predicted"/>
<gene>
    <name evidence="1" type="ORF">ANCCEY_07265</name>
</gene>
<dbReference type="EMBL" id="KE124978">
    <property type="protein sequence ID" value="EPB73652.1"/>
    <property type="molecule type" value="Genomic_DNA"/>
</dbReference>
<protein>
    <submittedName>
        <fullName evidence="1">Uncharacterized protein</fullName>
    </submittedName>
</protein>
<reference evidence="1 2" key="1">
    <citation type="submission" date="2013-05" db="EMBL/GenBank/DDBJ databases">
        <title>Draft genome of the parasitic nematode Anyclostoma ceylanicum.</title>
        <authorList>
            <person name="Mitreva M."/>
        </authorList>
    </citation>
    <scope>NUCLEOTIDE SEQUENCE [LARGE SCALE GENOMIC DNA]</scope>
</reference>
<keyword evidence="2" id="KW-1185">Reference proteome</keyword>
<accession>A0A0D6M168</accession>
<sequence>MVSKKEGDETCSAILSSAHQISEVLFRDHKSNAFTDYSGKREAWDQADYRLQRFDISKKQGRRLYQLVFIIYIDTESVHENANTNASQLKINVIATFGN</sequence>